<dbReference type="EMBL" id="BTSX01000005">
    <property type="protein sequence ID" value="GMS98290.1"/>
    <property type="molecule type" value="Genomic_DNA"/>
</dbReference>
<evidence type="ECO:0000259" key="1">
    <source>
        <dbReference type="PROSITE" id="PS50181"/>
    </source>
</evidence>
<dbReference type="InterPro" id="IPR001810">
    <property type="entry name" value="F-box_dom"/>
</dbReference>
<sequence>MEILALPDLFLRKLMRTMEIDYRMRLRLVSRAFEKLVADTHAGYFADGSIHTYLDYNTIDESDPNSRAAEMIIICFGDKSFTFVAKPEILSQFLHLRNRLFSGISFGAFGFKLIVDSIPIDFTRQIVKQFKIGHLRLHLNTETHLENSRKLIADFPRSTYTMYLQQFMPEVEQLLSLPPMKEMHMVVPRTPSISAATFFQLITAHKLLHIYRESVAINWQELKHAMQMISCDARERTARVIVRNDSMVGWLRSEGLSESTEPRTICRGFELIANRTPQQSAEDDHDND</sequence>
<gene>
    <name evidence="2" type="ORF">PENTCL1PPCAC_20465</name>
</gene>
<dbReference type="Pfam" id="PF00646">
    <property type="entry name" value="F-box"/>
    <property type="match status" value="1"/>
</dbReference>
<name>A0AAV5TUX2_9BILA</name>
<proteinExistence type="predicted"/>
<feature type="non-terminal residue" evidence="2">
    <location>
        <position position="288"/>
    </location>
</feature>
<reference evidence="2" key="1">
    <citation type="submission" date="2023-10" db="EMBL/GenBank/DDBJ databases">
        <title>Genome assembly of Pristionchus species.</title>
        <authorList>
            <person name="Yoshida K."/>
            <person name="Sommer R.J."/>
        </authorList>
    </citation>
    <scope>NUCLEOTIDE SEQUENCE</scope>
    <source>
        <strain evidence="2">RS0144</strain>
    </source>
</reference>
<evidence type="ECO:0000313" key="2">
    <source>
        <dbReference type="EMBL" id="GMS98290.1"/>
    </source>
</evidence>
<keyword evidence="3" id="KW-1185">Reference proteome</keyword>
<evidence type="ECO:0000313" key="3">
    <source>
        <dbReference type="Proteomes" id="UP001432027"/>
    </source>
</evidence>
<dbReference type="PROSITE" id="PS50181">
    <property type="entry name" value="FBOX"/>
    <property type="match status" value="1"/>
</dbReference>
<accession>A0AAV5TUX2</accession>
<comment type="caution">
    <text evidence="2">The sequence shown here is derived from an EMBL/GenBank/DDBJ whole genome shotgun (WGS) entry which is preliminary data.</text>
</comment>
<dbReference type="Proteomes" id="UP001432027">
    <property type="component" value="Unassembled WGS sequence"/>
</dbReference>
<organism evidence="2 3">
    <name type="scientific">Pristionchus entomophagus</name>
    <dbReference type="NCBI Taxonomy" id="358040"/>
    <lineage>
        <taxon>Eukaryota</taxon>
        <taxon>Metazoa</taxon>
        <taxon>Ecdysozoa</taxon>
        <taxon>Nematoda</taxon>
        <taxon>Chromadorea</taxon>
        <taxon>Rhabditida</taxon>
        <taxon>Rhabditina</taxon>
        <taxon>Diplogasteromorpha</taxon>
        <taxon>Diplogasteroidea</taxon>
        <taxon>Neodiplogasteridae</taxon>
        <taxon>Pristionchus</taxon>
    </lineage>
</organism>
<dbReference type="AlphaFoldDB" id="A0AAV5TUX2"/>
<protein>
    <recommendedName>
        <fullName evidence="1">F-box domain-containing protein</fullName>
    </recommendedName>
</protein>
<feature type="domain" description="F-box" evidence="1">
    <location>
        <begin position="1"/>
        <end position="48"/>
    </location>
</feature>